<accession>A0A838YKP5</accession>
<dbReference type="GO" id="GO:0006285">
    <property type="term" value="P:base-excision repair, AP site formation"/>
    <property type="evidence" value="ECO:0007669"/>
    <property type="project" value="TreeGrafter"/>
</dbReference>
<evidence type="ECO:0000256" key="2">
    <source>
        <dbReference type="ARBA" id="ARBA00023204"/>
    </source>
</evidence>
<dbReference type="AlphaFoldDB" id="A0A838YKP5"/>
<dbReference type="GO" id="GO:0032131">
    <property type="term" value="F:alkylated DNA binding"/>
    <property type="evidence" value="ECO:0007669"/>
    <property type="project" value="TreeGrafter"/>
</dbReference>
<dbReference type="GO" id="GO:0032993">
    <property type="term" value="C:protein-DNA complex"/>
    <property type="evidence" value="ECO:0007669"/>
    <property type="project" value="TreeGrafter"/>
</dbReference>
<evidence type="ECO:0000313" key="4">
    <source>
        <dbReference type="Proteomes" id="UP000585327"/>
    </source>
</evidence>
<dbReference type="Gene3D" id="1.10.340.30">
    <property type="entry name" value="Hypothetical protein, domain 2"/>
    <property type="match status" value="1"/>
</dbReference>
<gene>
    <name evidence="3" type="ORF">H2021_02870</name>
</gene>
<dbReference type="PANTHER" id="PTHR43003">
    <property type="entry name" value="DNA-3-METHYLADENINE GLYCOSYLASE"/>
    <property type="match status" value="1"/>
</dbReference>
<dbReference type="SUPFAM" id="SSF48150">
    <property type="entry name" value="DNA-glycosylase"/>
    <property type="match status" value="1"/>
</dbReference>
<dbReference type="GO" id="GO:0008725">
    <property type="term" value="F:DNA-3-methyladenine glycosylase activity"/>
    <property type="evidence" value="ECO:0007669"/>
    <property type="project" value="TreeGrafter"/>
</dbReference>
<dbReference type="EMBL" id="JACETM010000024">
    <property type="protein sequence ID" value="MBA4724140.1"/>
    <property type="molecule type" value="Genomic_DNA"/>
</dbReference>
<dbReference type="GO" id="GO:0006307">
    <property type="term" value="P:DNA alkylation repair"/>
    <property type="evidence" value="ECO:0007669"/>
    <property type="project" value="TreeGrafter"/>
</dbReference>
<organism evidence="3 4">
    <name type="scientific">SAR86 cluster bacterium</name>
    <dbReference type="NCBI Taxonomy" id="2030880"/>
    <lineage>
        <taxon>Bacteria</taxon>
        <taxon>Pseudomonadati</taxon>
        <taxon>Pseudomonadota</taxon>
        <taxon>Gammaproteobacteria</taxon>
        <taxon>SAR86 cluster</taxon>
    </lineage>
</organism>
<keyword evidence="2" id="KW-0234">DNA repair</keyword>
<evidence type="ECO:0000256" key="1">
    <source>
        <dbReference type="ARBA" id="ARBA00022763"/>
    </source>
</evidence>
<dbReference type="InterPro" id="IPR011257">
    <property type="entry name" value="DNA_glycosylase"/>
</dbReference>
<dbReference type="GO" id="GO:0043916">
    <property type="term" value="F:DNA-7-methylguanine glycosylase activity"/>
    <property type="evidence" value="ECO:0007669"/>
    <property type="project" value="TreeGrafter"/>
</dbReference>
<sequence>MEERDKKALKHCIHIARSNHHIEFLSHLNSFKPPDLSSRMNEKTSLKLFIIRTVIGQQVSVKAADATWKKVKPIVNKRTLKKSELKDIGLSQMKQEYVWGIFNSFSKRKISKKYLRDCSINELEDIFLSIKGIGPWTLNIIRMFYIGDEDIWLPEDLAIKKSATHFFKEQDLNFIQSLYKPYRTYFCLYLWAGMKLIK</sequence>
<dbReference type="Proteomes" id="UP000585327">
    <property type="component" value="Unassembled WGS sequence"/>
</dbReference>
<dbReference type="InterPro" id="IPR051912">
    <property type="entry name" value="Alkylbase_DNA_Glycosylase/TA"/>
</dbReference>
<keyword evidence="1" id="KW-0227">DNA damage</keyword>
<reference evidence="3 4" key="1">
    <citation type="submission" date="2020-06" db="EMBL/GenBank/DDBJ databases">
        <title>Dysbiosis in marine aquaculture revealed through microbiome analysis: reverse ecology for environmental sustainability.</title>
        <authorList>
            <person name="Haro-Moreno J.M."/>
            <person name="Coutinho F.H."/>
            <person name="Zaragoza-Solas A."/>
            <person name="Picazo A."/>
            <person name="Almagro-Moreno S."/>
            <person name="Lopez-Perez M."/>
        </authorList>
    </citation>
    <scope>NUCLEOTIDE SEQUENCE [LARGE SCALE GENOMIC DNA]</scope>
    <source>
        <strain evidence="3">MCMED-G42</strain>
    </source>
</reference>
<dbReference type="PANTHER" id="PTHR43003:SF5">
    <property type="entry name" value="DNA-3-METHYLADENINE GLYCOSYLASE"/>
    <property type="match status" value="1"/>
</dbReference>
<name>A0A838YKP5_9GAMM</name>
<evidence type="ECO:0000313" key="3">
    <source>
        <dbReference type="EMBL" id="MBA4724140.1"/>
    </source>
</evidence>
<comment type="caution">
    <text evidence="3">The sequence shown here is derived from an EMBL/GenBank/DDBJ whole genome shotgun (WGS) entry which is preliminary data.</text>
</comment>
<dbReference type="Gene3D" id="1.10.1670.40">
    <property type="match status" value="1"/>
</dbReference>
<proteinExistence type="predicted"/>
<protein>
    <submittedName>
        <fullName evidence="3">DNA-3-methyladenine glycosylase 2 family protein</fullName>
    </submittedName>
</protein>